<dbReference type="GO" id="GO:0001729">
    <property type="term" value="F:ceramide kinase activity"/>
    <property type="evidence" value="ECO:0007669"/>
    <property type="project" value="TreeGrafter"/>
</dbReference>
<evidence type="ECO:0000313" key="2">
    <source>
        <dbReference type="EMBL" id="KAF6030865.1"/>
    </source>
</evidence>
<reference evidence="2" key="1">
    <citation type="submission" date="2020-06" db="EMBL/GenBank/DDBJ databases">
        <title>Draft genome of Bugula neritina, a colonial animal packing powerful symbionts and potential medicines.</title>
        <authorList>
            <person name="Rayko M."/>
        </authorList>
    </citation>
    <scope>NUCLEOTIDE SEQUENCE [LARGE SCALE GENOMIC DNA]</scope>
    <source>
        <strain evidence="2">Kwan_BN1</strain>
    </source>
</reference>
<dbReference type="GO" id="GO:0046486">
    <property type="term" value="P:glycerolipid metabolic process"/>
    <property type="evidence" value="ECO:0007669"/>
    <property type="project" value="UniProtKB-UniPathway"/>
</dbReference>
<dbReference type="GO" id="GO:0004143">
    <property type="term" value="F:ATP-dependent diacylglycerol kinase activity"/>
    <property type="evidence" value="ECO:0007669"/>
    <property type="project" value="TreeGrafter"/>
</dbReference>
<dbReference type="OrthoDB" id="9979394at2759"/>
<protein>
    <recommendedName>
        <fullName evidence="1">DAGKc domain-containing protein</fullName>
    </recommendedName>
</protein>
<dbReference type="PANTHER" id="PTHR12358">
    <property type="entry name" value="SPHINGOSINE KINASE"/>
    <property type="match status" value="1"/>
</dbReference>
<dbReference type="PANTHER" id="PTHR12358:SF31">
    <property type="entry name" value="ACYLGLYCEROL KINASE, MITOCHONDRIAL"/>
    <property type="match status" value="1"/>
</dbReference>
<proteinExistence type="predicted"/>
<dbReference type="Proteomes" id="UP000593567">
    <property type="component" value="Unassembled WGS sequence"/>
</dbReference>
<dbReference type="InterPro" id="IPR050187">
    <property type="entry name" value="Lipid_Phosphate_FormReg"/>
</dbReference>
<dbReference type="SUPFAM" id="SSF111331">
    <property type="entry name" value="NAD kinase/diacylglycerol kinase-like"/>
    <property type="match status" value="1"/>
</dbReference>
<organism evidence="2 3">
    <name type="scientific">Bugula neritina</name>
    <name type="common">Brown bryozoan</name>
    <name type="synonym">Sertularia neritina</name>
    <dbReference type="NCBI Taxonomy" id="10212"/>
    <lineage>
        <taxon>Eukaryota</taxon>
        <taxon>Metazoa</taxon>
        <taxon>Spiralia</taxon>
        <taxon>Lophotrochozoa</taxon>
        <taxon>Bryozoa</taxon>
        <taxon>Gymnolaemata</taxon>
        <taxon>Cheilostomatida</taxon>
        <taxon>Flustrina</taxon>
        <taxon>Buguloidea</taxon>
        <taxon>Bugulidae</taxon>
        <taxon>Bugula</taxon>
    </lineage>
</organism>
<sequence length="351" mass="39518">MGEYSKALEYCSKGREMPQKAEKPLVLYLLEKNDLPLLHLAVIEIHVVRTEHEGQAKEYMGMLDKNIVDAIVVAGGDGTLSEIVTGLLRRGDEIAQRLPIGVLPFGPNNNFATRIFLKRELEVERYCEASMAIIANKYTLADVIEVEQTEPSAQEISSESEEGSREGNKNVYILSDLKWGVHSDVDRLKSNYWYFPGPLKEYYCYLKKVLFSDWPIDVQASAELSPPCDGCRNCYTPKVSEVKPKPEKSINNPECGETYKKEISSPQFNIATVPKQDSECQAAALEVTVSPPTSKSQLLTERLNSLHSESLLVSSIHLEPKTENPCYLMDNEKFEVMPAKFTLLKDKIFKS</sequence>
<dbReference type="Gene3D" id="3.40.50.10330">
    <property type="entry name" value="Probable inorganic polyphosphate/atp-NAD kinase, domain 1"/>
    <property type="match status" value="1"/>
</dbReference>
<dbReference type="InterPro" id="IPR001206">
    <property type="entry name" value="Diacylglycerol_kinase_cat_dom"/>
</dbReference>
<dbReference type="GO" id="GO:0047620">
    <property type="term" value="F:acylglycerol kinase activity"/>
    <property type="evidence" value="ECO:0007669"/>
    <property type="project" value="TreeGrafter"/>
</dbReference>
<dbReference type="GO" id="GO:0016020">
    <property type="term" value="C:membrane"/>
    <property type="evidence" value="ECO:0007669"/>
    <property type="project" value="TreeGrafter"/>
</dbReference>
<dbReference type="InterPro" id="IPR016064">
    <property type="entry name" value="NAD/diacylglycerol_kinase_sf"/>
</dbReference>
<dbReference type="GO" id="GO:0005739">
    <property type="term" value="C:mitochondrion"/>
    <property type="evidence" value="ECO:0007669"/>
    <property type="project" value="TreeGrafter"/>
</dbReference>
<dbReference type="GO" id="GO:0046512">
    <property type="term" value="P:sphingosine biosynthetic process"/>
    <property type="evidence" value="ECO:0007669"/>
    <property type="project" value="TreeGrafter"/>
</dbReference>
<feature type="domain" description="DAGKc" evidence="1">
    <location>
        <begin position="29"/>
        <end position="150"/>
    </location>
</feature>
<dbReference type="AlphaFoldDB" id="A0A7J7JY95"/>
<dbReference type="GO" id="GO:0046513">
    <property type="term" value="P:ceramide biosynthetic process"/>
    <property type="evidence" value="ECO:0007669"/>
    <property type="project" value="TreeGrafter"/>
</dbReference>
<dbReference type="UniPathway" id="UPA00230"/>
<dbReference type="PROSITE" id="PS50146">
    <property type="entry name" value="DAGK"/>
    <property type="match status" value="1"/>
</dbReference>
<gene>
    <name evidence="2" type="ORF">EB796_010828</name>
</gene>
<evidence type="ECO:0000259" key="1">
    <source>
        <dbReference type="PROSITE" id="PS50146"/>
    </source>
</evidence>
<dbReference type="SMART" id="SM00046">
    <property type="entry name" value="DAGKc"/>
    <property type="match status" value="1"/>
</dbReference>
<keyword evidence="3" id="KW-1185">Reference proteome</keyword>
<dbReference type="Pfam" id="PF00781">
    <property type="entry name" value="DAGK_cat"/>
    <property type="match status" value="1"/>
</dbReference>
<name>A0A7J7JY95_BUGNE</name>
<comment type="caution">
    <text evidence="2">The sequence shown here is derived from an EMBL/GenBank/DDBJ whole genome shotgun (WGS) entry which is preliminary data.</text>
</comment>
<dbReference type="InterPro" id="IPR017438">
    <property type="entry name" value="ATP-NAD_kinase_N"/>
</dbReference>
<evidence type="ECO:0000313" key="3">
    <source>
        <dbReference type="Proteomes" id="UP000593567"/>
    </source>
</evidence>
<accession>A0A7J7JY95</accession>
<dbReference type="EMBL" id="VXIV02001661">
    <property type="protein sequence ID" value="KAF6030865.1"/>
    <property type="molecule type" value="Genomic_DNA"/>
</dbReference>